<dbReference type="PANTHER" id="PTHR12246">
    <property type="entry name" value="PALMITOYLTRANSFERASE ZDHHC16"/>
    <property type="match status" value="1"/>
</dbReference>
<comment type="catalytic activity">
    <reaction evidence="7">
        <text>L-cysteinyl-[protein] + hexadecanoyl-CoA = S-hexadecanoyl-L-cysteinyl-[protein] + CoA</text>
        <dbReference type="Rhea" id="RHEA:36683"/>
        <dbReference type="Rhea" id="RHEA-COMP:10131"/>
        <dbReference type="Rhea" id="RHEA-COMP:11032"/>
        <dbReference type="ChEBI" id="CHEBI:29950"/>
        <dbReference type="ChEBI" id="CHEBI:57287"/>
        <dbReference type="ChEBI" id="CHEBI:57379"/>
        <dbReference type="ChEBI" id="CHEBI:74151"/>
        <dbReference type="EC" id="2.3.1.225"/>
    </reaction>
</comment>
<reference evidence="9" key="1">
    <citation type="submission" date="2022-08" db="UniProtKB">
        <authorList>
            <consortium name="EnsemblMetazoa"/>
        </authorList>
    </citation>
    <scope>IDENTIFICATION</scope>
    <source>
        <strain evidence="9">05x7-T-G4-1.051#20</strain>
    </source>
</reference>
<dbReference type="AlphaFoldDB" id="A0A8W8LIQ8"/>
<dbReference type="Proteomes" id="UP000005408">
    <property type="component" value="Unassembled WGS sequence"/>
</dbReference>
<feature type="transmembrane region" description="Helical" evidence="7">
    <location>
        <begin position="168"/>
        <end position="188"/>
    </location>
</feature>
<evidence type="ECO:0000313" key="9">
    <source>
        <dbReference type="EnsemblMetazoa" id="G28136.4:cds"/>
    </source>
</evidence>
<keyword evidence="5 7" id="KW-0472">Membrane</keyword>
<evidence type="ECO:0000256" key="1">
    <source>
        <dbReference type="ARBA" id="ARBA00004141"/>
    </source>
</evidence>
<keyword evidence="6 7" id="KW-0012">Acyltransferase</keyword>
<evidence type="ECO:0000256" key="7">
    <source>
        <dbReference type="RuleBase" id="RU079119"/>
    </source>
</evidence>
<sequence length="284" mass="32694">MDVILQSCVPKRTLDKVMFVYMLLLVHNVVFYLCYIVLPWRRDTLGTSDLTVYLCKAWILFLYVNIIGGIWKVMLVSTTTRGVILPSTLKPGWFYCYHCETNAPPRSFHCGICNICVLKRDHHCIYTGRCIGYYNYRFYLTLLMYCLLLAIFTSSISLSLAWEMLGEFSAYNLAGFVFPLVMFVVGVFDFYKTYVVLISFVCTLFSLMLSGLAIWHTKHVCHNMTAHERLQGIQSYDLGLTENLRQIFGQKWRVSWISPFISSPLLGGGLEFPTKGSYESPKDL</sequence>
<comment type="similarity">
    <text evidence="7">Belongs to the DHHC palmitoyltransferase family.</text>
</comment>
<keyword evidence="4 7" id="KW-1133">Transmembrane helix</keyword>
<evidence type="ECO:0000256" key="4">
    <source>
        <dbReference type="ARBA" id="ARBA00022989"/>
    </source>
</evidence>
<dbReference type="GO" id="GO:0016020">
    <property type="term" value="C:membrane"/>
    <property type="evidence" value="ECO:0007669"/>
    <property type="project" value="UniProtKB-SubCell"/>
</dbReference>
<proteinExistence type="inferred from homology"/>
<comment type="subcellular location">
    <subcellularLocation>
        <location evidence="1">Membrane</location>
        <topology evidence="1">Multi-pass membrane protein</topology>
    </subcellularLocation>
</comment>
<dbReference type="Pfam" id="PF01529">
    <property type="entry name" value="DHHC"/>
    <property type="match status" value="1"/>
</dbReference>
<feature type="domain" description="Palmitoyltransferase DHHC" evidence="8">
    <location>
        <begin position="95"/>
        <end position="231"/>
    </location>
</feature>
<keyword evidence="10" id="KW-1185">Reference proteome</keyword>
<evidence type="ECO:0000256" key="5">
    <source>
        <dbReference type="ARBA" id="ARBA00023136"/>
    </source>
</evidence>
<dbReference type="EnsemblMetazoa" id="G28136.1">
    <property type="protein sequence ID" value="G28136.1:cds"/>
    <property type="gene ID" value="G28136"/>
</dbReference>
<name>A0A8W8LIQ8_MAGGI</name>
<dbReference type="InterPro" id="IPR039859">
    <property type="entry name" value="PFA4/ZDH16/20/ERF2-like"/>
</dbReference>
<keyword evidence="3 7" id="KW-0812">Transmembrane</keyword>
<feature type="transmembrane region" description="Helical" evidence="7">
    <location>
        <begin position="195"/>
        <end position="215"/>
    </location>
</feature>
<dbReference type="EnsemblMetazoa" id="G28136.4">
    <property type="protein sequence ID" value="G28136.4:cds"/>
    <property type="gene ID" value="G28136"/>
</dbReference>
<feature type="transmembrane region" description="Helical" evidence="7">
    <location>
        <begin position="19"/>
        <end position="38"/>
    </location>
</feature>
<dbReference type="EC" id="2.3.1.225" evidence="7"/>
<dbReference type="EnsemblMetazoa" id="G28136.3">
    <property type="protein sequence ID" value="G28136.3:cds"/>
    <property type="gene ID" value="G28136"/>
</dbReference>
<evidence type="ECO:0000256" key="6">
    <source>
        <dbReference type="ARBA" id="ARBA00023315"/>
    </source>
</evidence>
<feature type="transmembrane region" description="Helical" evidence="7">
    <location>
        <begin position="138"/>
        <end position="162"/>
    </location>
</feature>
<organism evidence="9 10">
    <name type="scientific">Magallana gigas</name>
    <name type="common">Pacific oyster</name>
    <name type="synonym">Crassostrea gigas</name>
    <dbReference type="NCBI Taxonomy" id="29159"/>
    <lineage>
        <taxon>Eukaryota</taxon>
        <taxon>Metazoa</taxon>
        <taxon>Spiralia</taxon>
        <taxon>Lophotrochozoa</taxon>
        <taxon>Mollusca</taxon>
        <taxon>Bivalvia</taxon>
        <taxon>Autobranchia</taxon>
        <taxon>Pteriomorphia</taxon>
        <taxon>Ostreida</taxon>
        <taxon>Ostreoidea</taxon>
        <taxon>Ostreidae</taxon>
        <taxon>Magallana</taxon>
    </lineage>
</organism>
<accession>A0A8W8LIQ8</accession>
<dbReference type="GO" id="GO:0019706">
    <property type="term" value="F:protein-cysteine S-palmitoyltransferase activity"/>
    <property type="evidence" value="ECO:0007669"/>
    <property type="project" value="UniProtKB-EC"/>
</dbReference>
<evidence type="ECO:0000313" key="10">
    <source>
        <dbReference type="Proteomes" id="UP000005408"/>
    </source>
</evidence>
<dbReference type="OMA" id="RAHHCPV"/>
<dbReference type="OrthoDB" id="302728at2759"/>
<dbReference type="PROSITE" id="PS50216">
    <property type="entry name" value="DHHC"/>
    <property type="match status" value="1"/>
</dbReference>
<evidence type="ECO:0000259" key="8">
    <source>
        <dbReference type="Pfam" id="PF01529"/>
    </source>
</evidence>
<evidence type="ECO:0000256" key="3">
    <source>
        <dbReference type="ARBA" id="ARBA00022692"/>
    </source>
</evidence>
<keyword evidence="2 7" id="KW-0808">Transferase</keyword>
<dbReference type="InterPro" id="IPR001594">
    <property type="entry name" value="Palmitoyltrfase_DHHC"/>
</dbReference>
<protein>
    <recommendedName>
        <fullName evidence="7">Palmitoyltransferase</fullName>
        <ecNumber evidence="7">2.3.1.225</ecNumber>
    </recommendedName>
</protein>
<dbReference type="EnsemblMetazoa" id="G28136.2">
    <property type="protein sequence ID" value="G28136.2:cds"/>
    <property type="gene ID" value="G28136"/>
</dbReference>
<comment type="domain">
    <text evidence="7">The DHHC domain is required for palmitoyltransferase activity.</text>
</comment>
<feature type="transmembrane region" description="Helical" evidence="7">
    <location>
        <begin position="50"/>
        <end position="71"/>
    </location>
</feature>
<evidence type="ECO:0000256" key="2">
    <source>
        <dbReference type="ARBA" id="ARBA00022679"/>
    </source>
</evidence>